<keyword evidence="1" id="KW-1133">Transmembrane helix</keyword>
<reference evidence="2 3" key="1">
    <citation type="submission" date="2022-12" db="EMBL/GenBank/DDBJ databases">
        <title>Chromosome-level genome assembly of true bugs.</title>
        <authorList>
            <person name="Ma L."/>
            <person name="Li H."/>
        </authorList>
    </citation>
    <scope>NUCLEOTIDE SEQUENCE [LARGE SCALE GENOMIC DNA]</scope>
    <source>
        <strain evidence="2">Lab_2022b</strain>
    </source>
</reference>
<evidence type="ECO:0008006" key="4">
    <source>
        <dbReference type="Google" id="ProtNLM"/>
    </source>
</evidence>
<dbReference type="AlphaFoldDB" id="A0AAW1CMF8"/>
<dbReference type="Proteomes" id="UP001461498">
    <property type="component" value="Unassembled WGS sequence"/>
</dbReference>
<dbReference type="EMBL" id="JAPXFL010000010">
    <property type="protein sequence ID" value="KAK9500091.1"/>
    <property type="molecule type" value="Genomic_DNA"/>
</dbReference>
<keyword evidence="1" id="KW-0812">Transmembrane</keyword>
<organism evidence="2 3">
    <name type="scientific">Rhynocoris fuscipes</name>
    <dbReference type="NCBI Taxonomy" id="488301"/>
    <lineage>
        <taxon>Eukaryota</taxon>
        <taxon>Metazoa</taxon>
        <taxon>Ecdysozoa</taxon>
        <taxon>Arthropoda</taxon>
        <taxon>Hexapoda</taxon>
        <taxon>Insecta</taxon>
        <taxon>Pterygota</taxon>
        <taxon>Neoptera</taxon>
        <taxon>Paraneoptera</taxon>
        <taxon>Hemiptera</taxon>
        <taxon>Heteroptera</taxon>
        <taxon>Panheteroptera</taxon>
        <taxon>Cimicomorpha</taxon>
        <taxon>Reduviidae</taxon>
        <taxon>Harpactorinae</taxon>
        <taxon>Harpactorini</taxon>
        <taxon>Rhynocoris</taxon>
    </lineage>
</organism>
<protein>
    <recommendedName>
        <fullName evidence="4">ATP synthase F0 subunit 8</fullName>
    </recommendedName>
</protein>
<feature type="transmembrane region" description="Helical" evidence="1">
    <location>
        <begin position="12"/>
        <end position="32"/>
    </location>
</feature>
<comment type="caution">
    <text evidence="2">The sequence shown here is derived from an EMBL/GenBank/DDBJ whole genome shotgun (WGS) entry which is preliminary data.</text>
</comment>
<name>A0AAW1CMF8_9HEMI</name>
<evidence type="ECO:0000256" key="1">
    <source>
        <dbReference type="SAM" id="Phobius"/>
    </source>
</evidence>
<gene>
    <name evidence="2" type="ORF">O3M35_001426</name>
</gene>
<evidence type="ECO:0000313" key="2">
    <source>
        <dbReference type="EMBL" id="KAK9500091.1"/>
    </source>
</evidence>
<accession>A0AAW1CMF8</accession>
<evidence type="ECO:0000313" key="3">
    <source>
        <dbReference type="Proteomes" id="UP001461498"/>
    </source>
</evidence>
<keyword evidence="1" id="KW-0472">Membrane</keyword>
<sequence length="63" mass="7478">MIWRLMRRYSTLDITIYSFFGLTILYVIWLMVKTPPCPIPPQKRAAITDGNSARCQCKSRRWL</sequence>
<proteinExistence type="predicted"/>
<keyword evidence="3" id="KW-1185">Reference proteome</keyword>